<dbReference type="EMBL" id="LT599584">
    <property type="protein sequence ID" value="SBW84387.1"/>
    <property type="molecule type" value="Genomic_DNA"/>
</dbReference>
<gene>
    <name evidence="3" type="ORF">PVE_R2G0358</name>
</gene>
<dbReference type="AlphaFoldDB" id="A0A1D3K7T7"/>
<feature type="domain" description="J" evidence="2">
    <location>
        <begin position="7"/>
        <end position="73"/>
    </location>
</feature>
<proteinExistence type="predicted"/>
<evidence type="ECO:0000313" key="4">
    <source>
        <dbReference type="Proteomes" id="UP000245431"/>
    </source>
</evidence>
<dbReference type="Gene3D" id="1.10.287.110">
    <property type="entry name" value="DnaJ domain"/>
    <property type="match status" value="1"/>
</dbReference>
<accession>A0A1D3K7T7</accession>
<dbReference type="PRINTS" id="PR00625">
    <property type="entry name" value="JDOMAIN"/>
</dbReference>
<dbReference type="SUPFAM" id="SSF46565">
    <property type="entry name" value="Chaperone J-domain"/>
    <property type="match status" value="1"/>
</dbReference>
<evidence type="ECO:0000256" key="1">
    <source>
        <dbReference type="ARBA" id="ARBA00023186"/>
    </source>
</evidence>
<dbReference type="CDD" id="cd06257">
    <property type="entry name" value="DnaJ"/>
    <property type="match status" value="1"/>
</dbReference>
<organism evidence="3 4">
    <name type="scientific">Pseudomonas veronii 1YdBTEX2</name>
    <dbReference type="NCBI Taxonomy" id="1295141"/>
    <lineage>
        <taxon>Bacteria</taxon>
        <taxon>Pseudomonadati</taxon>
        <taxon>Pseudomonadota</taxon>
        <taxon>Gammaproteobacteria</taxon>
        <taxon>Pseudomonadales</taxon>
        <taxon>Pseudomonadaceae</taxon>
        <taxon>Pseudomonas</taxon>
    </lineage>
</organism>
<dbReference type="InterPro" id="IPR052276">
    <property type="entry name" value="Diphthamide-biosynth_chaperone"/>
</dbReference>
<keyword evidence="1" id="KW-0143">Chaperone</keyword>
<dbReference type="InterPro" id="IPR036869">
    <property type="entry name" value="J_dom_sf"/>
</dbReference>
<sequence>MISNMRTHYHNLQVQENADQAIIKASYKVLAQRYHPDRNSDSAEEANRIFLIITDAYGILSDPHKRSVYDAKLWAARKAALAAKSHRTEQEPPPPPHMPERASTISANPSGLLDLVANTQMGQRLRRIVGRVADNQSTPPTIRWLLNRPVHLVVILQVIVAAYLFKDVIF</sequence>
<dbReference type="PANTHER" id="PTHR44240">
    <property type="entry name" value="DNAJ DOMAIN (PROKARYOTIC HEAT SHOCK PROTEIN)-RELATED"/>
    <property type="match status" value="1"/>
</dbReference>
<dbReference type="SMART" id="SM00271">
    <property type="entry name" value="DnaJ"/>
    <property type="match status" value="1"/>
</dbReference>
<evidence type="ECO:0000313" key="3">
    <source>
        <dbReference type="EMBL" id="SBW84387.1"/>
    </source>
</evidence>
<dbReference type="Pfam" id="PF00226">
    <property type="entry name" value="DnaJ"/>
    <property type="match status" value="1"/>
</dbReference>
<dbReference type="PANTHER" id="PTHR44240:SF10">
    <property type="entry name" value="J DOMAIN-CONTAINING PROTEIN"/>
    <property type="match status" value="1"/>
</dbReference>
<dbReference type="Proteomes" id="UP000245431">
    <property type="component" value="Chromosome PVE_r2"/>
</dbReference>
<dbReference type="PROSITE" id="PS50076">
    <property type="entry name" value="DNAJ_2"/>
    <property type="match status" value="1"/>
</dbReference>
<reference evidence="4" key="1">
    <citation type="submission" date="2016-07" db="EMBL/GenBank/DDBJ databases">
        <authorList>
            <person name="Florea S."/>
            <person name="Webb J.S."/>
            <person name="Jaromczyk J."/>
            <person name="Schardl C.L."/>
        </authorList>
    </citation>
    <scope>NUCLEOTIDE SEQUENCE [LARGE SCALE GENOMIC DNA]</scope>
    <source>
        <strain evidence="4">1YdBTEX2</strain>
    </source>
</reference>
<dbReference type="InterPro" id="IPR001623">
    <property type="entry name" value="DnaJ_domain"/>
</dbReference>
<protein>
    <submittedName>
        <fullName evidence="3">Molecular chaperone DnaJ</fullName>
    </submittedName>
</protein>
<evidence type="ECO:0000259" key="2">
    <source>
        <dbReference type="PROSITE" id="PS50076"/>
    </source>
</evidence>
<name>A0A1D3K7T7_PSEVE</name>